<sequence length="61" mass="6926">MSDSEEKVPDVEVDYTKYDEDSVPIPEKEIEETHPGRPDLDYDETPVGPAPTECTEEKNDD</sequence>
<feature type="non-terminal residue" evidence="1">
    <location>
        <position position="1"/>
    </location>
</feature>
<dbReference type="STRING" id="31234.E3ND87"/>
<evidence type="ECO:0000313" key="2">
    <source>
        <dbReference type="Proteomes" id="UP000216624"/>
    </source>
</evidence>
<dbReference type="OMA" id="KEIEHTH"/>
<dbReference type="HOGENOM" id="CLU_2924804_0_0_1"/>
<dbReference type="OrthoDB" id="5793546at2759"/>
<dbReference type="eggNOG" id="ENOG502TIWC">
    <property type="taxonomic scope" value="Eukaryota"/>
</dbReference>
<organism evidence="1 2">
    <name type="scientific">Caenorhabditis remanei</name>
    <name type="common">Caenorhabditis vulgaris</name>
    <dbReference type="NCBI Taxonomy" id="31234"/>
    <lineage>
        <taxon>Eukaryota</taxon>
        <taxon>Metazoa</taxon>
        <taxon>Ecdysozoa</taxon>
        <taxon>Nematoda</taxon>
        <taxon>Chromadorea</taxon>
        <taxon>Rhabditida</taxon>
        <taxon>Rhabditina</taxon>
        <taxon>Rhabditomorpha</taxon>
        <taxon>Rhabditoidea</taxon>
        <taxon>Rhabditidae</taxon>
        <taxon>Peloderinae</taxon>
        <taxon>Caenorhabditis</taxon>
    </lineage>
</organism>
<gene>
    <name evidence="1" type="ORF">FL82_23808</name>
</gene>
<dbReference type="EMBL" id="NMWX01000095">
    <property type="protein sequence ID" value="OZF86637.1"/>
    <property type="molecule type" value="Genomic_DNA"/>
</dbReference>
<dbReference type="Proteomes" id="UP000216624">
    <property type="component" value="Unassembled WGS sequence"/>
</dbReference>
<accession>A0A260ZM31</accession>
<comment type="caution">
    <text evidence="1">The sequence shown here is derived from an EMBL/GenBank/DDBJ whole genome shotgun (WGS) entry which is preliminary data.</text>
</comment>
<protein>
    <submittedName>
        <fullName evidence="1">Uncharacterized protein</fullName>
    </submittedName>
</protein>
<reference evidence="1" key="1">
    <citation type="submission" date="2017-08" db="EMBL/GenBank/DDBJ databases">
        <authorList>
            <person name="de Groot N.N."/>
        </authorList>
    </citation>
    <scope>NUCLEOTIDE SEQUENCE [LARGE SCALE GENOMIC DNA]</scope>
    <source>
        <strain evidence="1">PX439</strain>
    </source>
</reference>
<keyword evidence="2" id="KW-1185">Reference proteome</keyword>
<evidence type="ECO:0000313" key="1">
    <source>
        <dbReference type="EMBL" id="OZF86637.1"/>
    </source>
</evidence>
<proteinExistence type="predicted"/>
<name>A0A260ZM31_CAERE</name>